<reference evidence="4 5" key="1">
    <citation type="journal article" date="2003" name="J. Bacteriol.">
        <title>Complete genome sequence of the ammonia-oxidizing bacterium and obligate chemolithoautotroph Nitrosomonas europaea.</title>
        <authorList>
            <person name="Chain P."/>
            <person name="Lamerdin J."/>
            <person name="Larimer F."/>
            <person name="Regala W."/>
            <person name="Land M."/>
            <person name="Hauser L."/>
            <person name="Hooper A."/>
            <person name="Klotz M."/>
            <person name="Norton J."/>
            <person name="Sayavedra-Soto L."/>
            <person name="Arciero D."/>
            <person name="Hommes N."/>
            <person name="Whittaker M."/>
            <person name="Arp D."/>
        </authorList>
    </citation>
    <scope>NUCLEOTIDE SEQUENCE [LARGE SCALE GENOMIC DNA]</scope>
    <source>
        <strain evidence="5">ATCC 19718 / CIP 103999 / KCTC 2705 / NBRC 14298</strain>
    </source>
</reference>
<feature type="transmembrane region" description="Helical" evidence="3">
    <location>
        <begin position="291"/>
        <end position="308"/>
    </location>
</feature>
<dbReference type="HOGENOM" id="CLU_660346_0_0_4"/>
<protein>
    <submittedName>
        <fullName evidence="4">CDP-alcohol phosphatidyltransferase</fullName>
    </submittedName>
</protein>
<gene>
    <name evidence="4" type="ordered locus">NE0803</name>
</gene>
<dbReference type="PROSITE" id="PS00379">
    <property type="entry name" value="CDP_ALCOHOL_P_TRANSF"/>
    <property type="match status" value="1"/>
</dbReference>
<dbReference type="Gene3D" id="1.20.120.1760">
    <property type="match status" value="1"/>
</dbReference>
<evidence type="ECO:0000313" key="4">
    <source>
        <dbReference type="EMBL" id="CAD84714.1"/>
    </source>
</evidence>
<keyword evidence="3" id="KW-1133">Transmembrane helix</keyword>
<dbReference type="EMBL" id="AL954747">
    <property type="protein sequence ID" value="CAD84714.1"/>
    <property type="molecule type" value="Genomic_DNA"/>
</dbReference>
<feature type="transmembrane region" description="Helical" evidence="3">
    <location>
        <begin position="258"/>
        <end position="284"/>
    </location>
</feature>
<dbReference type="InterPro" id="IPR048254">
    <property type="entry name" value="CDP_ALCOHOL_P_TRANSF_CS"/>
</dbReference>
<dbReference type="GO" id="GO:0016020">
    <property type="term" value="C:membrane"/>
    <property type="evidence" value="ECO:0007669"/>
    <property type="project" value="InterPro"/>
</dbReference>
<dbReference type="InterPro" id="IPR043130">
    <property type="entry name" value="CDP-OH_PTrfase_TM_dom"/>
</dbReference>
<keyword evidence="3" id="KW-0472">Membrane</keyword>
<accession>Q82W91</accession>
<dbReference type="eggNOG" id="COG0558">
    <property type="taxonomic scope" value="Bacteria"/>
</dbReference>
<evidence type="ECO:0000256" key="1">
    <source>
        <dbReference type="ARBA" id="ARBA00022679"/>
    </source>
</evidence>
<feature type="transmembrane region" description="Helical" evidence="3">
    <location>
        <begin position="193"/>
        <end position="221"/>
    </location>
</feature>
<dbReference type="AlphaFoldDB" id="Q82W91"/>
<proteinExistence type="inferred from homology"/>
<dbReference type="InterPro" id="IPR000462">
    <property type="entry name" value="CDP-OH_P_trans"/>
</dbReference>
<organism evidence="4 5">
    <name type="scientific">Nitrosomonas europaea (strain ATCC 19718 / CIP 103999 / KCTC 2705 / NBRC 14298)</name>
    <dbReference type="NCBI Taxonomy" id="228410"/>
    <lineage>
        <taxon>Bacteria</taxon>
        <taxon>Pseudomonadati</taxon>
        <taxon>Pseudomonadota</taxon>
        <taxon>Betaproteobacteria</taxon>
        <taxon>Nitrosomonadales</taxon>
        <taxon>Nitrosomonadaceae</taxon>
        <taxon>Nitrosomonas</taxon>
    </lineage>
</organism>
<feature type="transmembrane region" description="Helical" evidence="3">
    <location>
        <begin position="340"/>
        <end position="361"/>
    </location>
</feature>
<keyword evidence="5" id="KW-1185">Reference proteome</keyword>
<evidence type="ECO:0000313" key="5">
    <source>
        <dbReference type="Proteomes" id="UP000001416"/>
    </source>
</evidence>
<evidence type="ECO:0000256" key="3">
    <source>
        <dbReference type="SAM" id="Phobius"/>
    </source>
</evidence>
<keyword evidence="1 2" id="KW-0808">Transferase</keyword>
<keyword evidence="3" id="KW-0812">Transmembrane</keyword>
<comment type="similarity">
    <text evidence="2">Belongs to the CDP-alcohol phosphatidyltransferase class-I family.</text>
</comment>
<evidence type="ECO:0000256" key="2">
    <source>
        <dbReference type="RuleBase" id="RU003750"/>
    </source>
</evidence>
<dbReference type="Pfam" id="PF01066">
    <property type="entry name" value="CDP-OH_P_transf"/>
    <property type="match status" value="1"/>
</dbReference>
<dbReference type="KEGG" id="neu:NE0803"/>
<dbReference type="GO" id="GO:0016780">
    <property type="term" value="F:phosphotransferase activity, for other substituted phosphate groups"/>
    <property type="evidence" value="ECO:0007669"/>
    <property type="project" value="InterPro"/>
</dbReference>
<dbReference type="Proteomes" id="UP000001416">
    <property type="component" value="Chromosome"/>
</dbReference>
<dbReference type="STRING" id="228410.NE0803"/>
<sequence>MNMTTAFFVHIIGNSKTSLWGMDGRTRLERMLGTIKTVAVVKEVSQLTETDPVLLLRADYLFDSRVISALMALHEPAVLVAPMDETPVAILIDGKNAAAMCEVLNEKRPAPDDLPVRTLKDLPIQVQQNLKKKDPPYVLPIRRCNQAELESELFAASYKGVTDLVTKWLWPWPAFMVTRLCVRLGLKPNHVTLLSLVLAVLAGVAFWYGAFGIGLIMAWLMTFLDTVDGKLARVTLTSSKLGDVLDHGLDIIHPPLWYLAWGVGLMATATPVADLELLVWLMFIGYVGGRLCEGAFQFWLASFDIFIWRKVDSFHRLITARRNPNLILLTAGWMADRPDIGFILVVLWHLLSTLFLAYRLFAAWQSRSQDGVLHSWMENIDPVRDRQQLAVRIFTRLPFPQRYVNPAADNE</sequence>
<dbReference type="GO" id="GO:0008654">
    <property type="term" value="P:phospholipid biosynthetic process"/>
    <property type="evidence" value="ECO:0007669"/>
    <property type="project" value="InterPro"/>
</dbReference>
<name>Q82W91_NITEU</name>